<reference evidence="1" key="1">
    <citation type="submission" date="2020-08" db="EMBL/GenBank/DDBJ databases">
        <title>Multicomponent nature underlies the extraordinary mechanical properties of spider dragline silk.</title>
        <authorList>
            <person name="Kono N."/>
            <person name="Nakamura H."/>
            <person name="Mori M."/>
            <person name="Yoshida Y."/>
            <person name="Ohtoshi R."/>
            <person name="Malay A.D."/>
            <person name="Moran D.A.P."/>
            <person name="Tomita M."/>
            <person name="Numata K."/>
            <person name="Arakawa K."/>
        </authorList>
    </citation>
    <scope>NUCLEOTIDE SEQUENCE</scope>
</reference>
<sequence length="98" mass="11965">MRNVLLLYKNYLLRLWDEIEAKVRVHEFTTYERKSMVASKLLLVESCFRKDILLALERDRNMKEAIKAENCFRESNEFSTIRSERQRNKRFHPLWVCP</sequence>
<evidence type="ECO:0000313" key="1">
    <source>
        <dbReference type="EMBL" id="GFY38023.1"/>
    </source>
</evidence>
<dbReference type="Proteomes" id="UP000886998">
    <property type="component" value="Unassembled WGS sequence"/>
</dbReference>
<name>A0A8X6WMQ3_9ARAC</name>
<dbReference type="EMBL" id="BMAV01000612">
    <property type="protein sequence ID" value="GFY38023.1"/>
    <property type="molecule type" value="Genomic_DNA"/>
</dbReference>
<gene>
    <name evidence="1" type="ORF">TNIN_328311</name>
</gene>
<proteinExistence type="predicted"/>
<accession>A0A8X6WMQ3</accession>
<organism evidence="1 2">
    <name type="scientific">Trichonephila inaurata madagascariensis</name>
    <dbReference type="NCBI Taxonomy" id="2747483"/>
    <lineage>
        <taxon>Eukaryota</taxon>
        <taxon>Metazoa</taxon>
        <taxon>Ecdysozoa</taxon>
        <taxon>Arthropoda</taxon>
        <taxon>Chelicerata</taxon>
        <taxon>Arachnida</taxon>
        <taxon>Araneae</taxon>
        <taxon>Araneomorphae</taxon>
        <taxon>Entelegynae</taxon>
        <taxon>Araneoidea</taxon>
        <taxon>Nephilidae</taxon>
        <taxon>Trichonephila</taxon>
        <taxon>Trichonephila inaurata</taxon>
    </lineage>
</organism>
<evidence type="ECO:0000313" key="2">
    <source>
        <dbReference type="Proteomes" id="UP000886998"/>
    </source>
</evidence>
<protein>
    <submittedName>
        <fullName evidence="1">Uncharacterized protein</fullName>
    </submittedName>
</protein>
<keyword evidence="2" id="KW-1185">Reference proteome</keyword>
<comment type="caution">
    <text evidence="1">The sequence shown here is derived from an EMBL/GenBank/DDBJ whole genome shotgun (WGS) entry which is preliminary data.</text>
</comment>
<dbReference type="AlphaFoldDB" id="A0A8X6WMQ3"/>